<proteinExistence type="predicted"/>
<gene>
    <name evidence="1" type="ORF">KUCAC02_019612</name>
</gene>
<feature type="non-terminal residue" evidence="1">
    <location>
        <position position="86"/>
    </location>
</feature>
<evidence type="ECO:0000313" key="2">
    <source>
        <dbReference type="Proteomes" id="UP001057452"/>
    </source>
</evidence>
<protein>
    <submittedName>
        <fullName evidence="1">Uncharacterized protein</fullName>
    </submittedName>
</protein>
<name>A0ACB9VNV4_CHAAC</name>
<dbReference type="EMBL" id="CM043808">
    <property type="protein sequence ID" value="KAI4801737.1"/>
    <property type="molecule type" value="Genomic_DNA"/>
</dbReference>
<feature type="non-terminal residue" evidence="1">
    <location>
        <position position="1"/>
    </location>
</feature>
<sequence>FPFQSVIICHPALRGRKQSSSDILYGPSRLGRNQDVLLGAGMIVSALAAPLRFLTGGDQKNTVLCDHRATSESSKQAPKDSRASHR</sequence>
<organism evidence="1 2">
    <name type="scientific">Chaenocephalus aceratus</name>
    <name type="common">Blackfin icefish</name>
    <name type="synonym">Chaenichthys aceratus</name>
    <dbReference type="NCBI Taxonomy" id="36190"/>
    <lineage>
        <taxon>Eukaryota</taxon>
        <taxon>Metazoa</taxon>
        <taxon>Chordata</taxon>
        <taxon>Craniata</taxon>
        <taxon>Vertebrata</taxon>
        <taxon>Euteleostomi</taxon>
        <taxon>Actinopterygii</taxon>
        <taxon>Neopterygii</taxon>
        <taxon>Teleostei</taxon>
        <taxon>Neoteleostei</taxon>
        <taxon>Acanthomorphata</taxon>
        <taxon>Eupercaria</taxon>
        <taxon>Perciformes</taxon>
        <taxon>Notothenioidei</taxon>
        <taxon>Channichthyidae</taxon>
        <taxon>Chaenocephalus</taxon>
    </lineage>
</organism>
<keyword evidence="2" id="KW-1185">Reference proteome</keyword>
<evidence type="ECO:0000313" key="1">
    <source>
        <dbReference type="EMBL" id="KAI4801737.1"/>
    </source>
</evidence>
<comment type="caution">
    <text evidence="1">The sequence shown here is derived from an EMBL/GenBank/DDBJ whole genome shotgun (WGS) entry which is preliminary data.</text>
</comment>
<accession>A0ACB9VNV4</accession>
<dbReference type="Proteomes" id="UP001057452">
    <property type="component" value="Chromosome 24"/>
</dbReference>
<reference evidence="1" key="1">
    <citation type="submission" date="2022-05" db="EMBL/GenBank/DDBJ databases">
        <title>Chromosome-level genome of Chaenocephalus aceratus.</title>
        <authorList>
            <person name="Park H."/>
        </authorList>
    </citation>
    <scope>NUCLEOTIDE SEQUENCE</scope>
    <source>
        <strain evidence="1">KU_202001</strain>
    </source>
</reference>